<proteinExistence type="predicted"/>
<evidence type="ECO:0000256" key="3">
    <source>
        <dbReference type="ARBA" id="ARBA00043952"/>
    </source>
</evidence>
<dbReference type="AlphaFoldDB" id="A0AAE0M8Q4"/>
<dbReference type="InterPro" id="IPR036322">
    <property type="entry name" value="WD40_repeat_dom_sf"/>
</dbReference>
<accession>A0AAE0M8Q4</accession>
<dbReference type="GO" id="GO:0005737">
    <property type="term" value="C:cytoplasm"/>
    <property type="evidence" value="ECO:0007669"/>
    <property type="project" value="TreeGrafter"/>
</dbReference>
<name>A0AAE0M8Q4_9PEZI</name>
<evidence type="ECO:0000256" key="2">
    <source>
        <dbReference type="ARBA" id="ARBA00022737"/>
    </source>
</evidence>
<keyword evidence="2" id="KW-0677">Repeat</keyword>
<evidence type="ECO:0000313" key="5">
    <source>
        <dbReference type="EMBL" id="KAK3322099.1"/>
    </source>
</evidence>
<keyword evidence="6" id="KW-1185">Reference proteome</keyword>
<evidence type="ECO:0000256" key="1">
    <source>
        <dbReference type="ARBA" id="ARBA00022574"/>
    </source>
</evidence>
<dbReference type="InterPro" id="IPR015943">
    <property type="entry name" value="WD40/YVTN_repeat-like_dom_sf"/>
</dbReference>
<comment type="caution">
    <text evidence="5">The sequence shown here is derived from an EMBL/GenBank/DDBJ whole genome shotgun (WGS) entry which is preliminary data.</text>
</comment>
<feature type="region of interest" description="Disordered" evidence="4">
    <location>
        <begin position="48"/>
        <end position="72"/>
    </location>
</feature>
<dbReference type="GO" id="GO:0061685">
    <property type="term" value="F:diphthine methylesterase activity"/>
    <property type="evidence" value="ECO:0007669"/>
    <property type="project" value="TreeGrafter"/>
</dbReference>
<organism evidence="5 6">
    <name type="scientific">Apodospora peruviana</name>
    <dbReference type="NCBI Taxonomy" id="516989"/>
    <lineage>
        <taxon>Eukaryota</taxon>
        <taxon>Fungi</taxon>
        <taxon>Dikarya</taxon>
        <taxon>Ascomycota</taxon>
        <taxon>Pezizomycotina</taxon>
        <taxon>Sordariomycetes</taxon>
        <taxon>Sordariomycetidae</taxon>
        <taxon>Sordariales</taxon>
        <taxon>Lasiosphaeriaceae</taxon>
        <taxon>Apodospora</taxon>
    </lineage>
</organism>
<gene>
    <name evidence="5" type="ORF">B0H66DRAFT_553350</name>
</gene>
<dbReference type="PANTHER" id="PTHR46042">
    <property type="entry name" value="DIPHTHINE METHYLTRANSFERASE"/>
    <property type="match status" value="1"/>
</dbReference>
<dbReference type="SUPFAM" id="SSF50978">
    <property type="entry name" value="WD40 repeat-like"/>
    <property type="match status" value="1"/>
</dbReference>
<keyword evidence="1" id="KW-0853">WD repeat</keyword>
<reference evidence="5" key="1">
    <citation type="journal article" date="2023" name="Mol. Phylogenet. Evol.">
        <title>Genome-scale phylogeny and comparative genomics of the fungal order Sordariales.</title>
        <authorList>
            <person name="Hensen N."/>
            <person name="Bonometti L."/>
            <person name="Westerberg I."/>
            <person name="Brannstrom I.O."/>
            <person name="Guillou S."/>
            <person name="Cros-Aarteil S."/>
            <person name="Calhoun S."/>
            <person name="Haridas S."/>
            <person name="Kuo A."/>
            <person name="Mondo S."/>
            <person name="Pangilinan J."/>
            <person name="Riley R."/>
            <person name="LaButti K."/>
            <person name="Andreopoulos B."/>
            <person name="Lipzen A."/>
            <person name="Chen C."/>
            <person name="Yan M."/>
            <person name="Daum C."/>
            <person name="Ng V."/>
            <person name="Clum A."/>
            <person name="Steindorff A."/>
            <person name="Ohm R.A."/>
            <person name="Martin F."/>
            <person name="Silar P."/>
            <person name="Natvig D.O."/>
            <person name="Lalanne C."/>
            <person name="Gautier V."/>
            <person name="Ament-Velasquez S.L."/>
            <person name="Kruys A."/>
            <person name="Hutchinson M.I."/>
            <person name="Powell A.J."/>
            <person name="Barry K."/>
            <person name="Miller A.N."/>
            <person name="Grigoriev I.V."/>
            <person name="Debuchy R."/>
            <person name="Gladieux P."/>
            <person name="Hiltunen Thoren M."/>
            <person name="Johannesson H."/>
        </authorList>
    </citation>
    <scope>NUCLEOTIDE SEQUENCE</scope>
    <source>
        <strain evidence="5">CBS 118394</strain>
    </source>
</reference>
<feature type="compositionally biased region" description="Polar residues" evidence="4">
    <location>
        <begin position="62"/>
        <end position="72"/>
    </location>
</feature>
<dbReference type="Gene3D" id="2.130.10.10">
    <property type="entry name" value="YVTN repeat-like/Quinoprotein amine dehydrogenase"/>
    <property type="match status" value="1"/>
</dbReference>
<sequence length="423" mass="46340">MSDPSEPVSSIQSLQLHLPPSCLEFCSTHPSYFLVGTYNLQKDEEAAVVHDDADEDKDEQESTQPASAKAQSRNGSIITFQLVNERIAHVQTIPQPSAILDLRFNPKVGKQDICAAVSSTSTLAVFKLSPGENEPLKHAKTMDMSTMSKGMAGPVPGVEVLFLAFCWHPSRAGTVAITTSTGHVHLVDLGDIDGSWELYPDPVITHSLEAWCVAISPCLDPAVPSHEDAFTMFSGGDDSILRCQTCIYKDDELDLSLPPSKLRGHDAGVTAILPIHLKRGRPCLVVTGSYDDHIRLFSLVSPSIYSPCRAENLAESNLGGGVWRLKLIDTDEADDTVARGYRWRARILASCMHAGVRIVELLETSDGQCQFRTISRFEGHRSMNYGSDFWPGSTERKLSVVSTSFYDKLLCFWEVDLQGGKAA</sequence>
<dbReference type="PANTHER" id="PTHR46042:SF1">
    <property type="entry name" value="DIPHTHINE METHYLTRANSFERASE"/>
    <property type="match status" value="1"/>
</dbReference>
<reference evidence="5" key="2">
    <citation type="submission" date="2023-06" db="EMBL/GenBank/DDBJ databases">
        <authorList>
            <consortium name="Lawrence Berkeley National Laboratory"/>
            <person name="Haridas S."/>
            <person name="Hensen N."/>
            <person name="Bonometti L."/>
            <person name="Westerberg I."/>
            <person name="Brannstrom I.O."/>
            <person name="Guillou S."/>
            <person name="Cros-Aarteil S."/>
            <person name="Calhoun S."/>
            <person name="Kuo A."/>
            <person name="Mondo S."/>
            <person name="Pangilinan J."/>
            <person name="Riley R."/>
            <person name="Labutti K."/>
            <person name="Andreopoulos B."/>
            <person name="Lipzen A."/>
            <person name="Chen C."/>
            <person name="Yanf M."/>
            <person name="Daum C."/>
            <person name="Ng V."/>
            <person name="Clum A."/>
            <person name="Steindorff A."/>
            <person name="Ohm R."/>
            <person name="Martin F."/>
            <person name="Silar P."/>
            <person name="Natvig D."/>
            <person name="Lalanne C."/>
            <person name="Gautier V."/>
            <person name="Ament-Velasquez S.L."/>
            <person name="Kruys A."/>
            <person name="Hutchinson M.I."/>
            <person name="Powell A.J."/>
            <person name="Barry K."/>
            <person name="Miller A.N."/>
            <person name="Grigoriev I.V."/>
            <person name="Debuchy R."/>
            <person name="Gladieux P."/>
            <person name="Thoren M.H."/>
            <person name="Johannesson H."/>
        </authorList>
    </citation>
    <scope>NUCLEOTIDE SEQUENCE</scope>
    <source>
        <strain evidence="5">CBS 118394</strain>
    </source>
</reference>
<dbReference type="EMBL" id="JAUEDM010000003">
    <property type="protein sequence ID" value="KAK3322099.1"/>
    <property type="molecule type" value="Genomic_DNA"/>
</dbReference>
<dbReference type="Proteomes" id="UP001283341">
    <property type="component" value="Unassembled WGS sequence"/>
</dbReference>
<feature type="compositionally biased region" description="Acidic residues" evidence="4">
    <location>
        <begin position="52"/>
        <end position="61"/>
    </location>
</feature>
<evidence type="ECO:0000256" key="4">
    <source>
        <dbReference type="SAM" id="MobiDB-lite"/>
    </source>
</evidence>
<comment type="pathway">
    <text evidence="3">Protein modification.</text>
</comment>
<dbReference type="GO" id="GO:0017183">
    <property type="term" value="P:protein histidyl modification to diphthamide"/>
    <property type="evidence" value="ECO:0007669"/>
    <property type="project" value="TreeGrafter"/>
</dbReference>
<protein>
    <submittedName>
        <fullName evidence="5">Uncharacterized protein</fullName>
    </submittedName>
</protein>
<evidence type="ECO:0000313" key="6">
    <source>
        <dbReference type="Proteomes" id="UP001283341"/>
    </source>
</evidence>
<dbReference type="InterPro" id="IPR052415">
    <property type="entry name" value="Diphthine_MTase"/>
</dbReference>